<proteinExistence type="predicted"/>
<name>A0A919D7L3_9ACTN</name>
<sequence length="124" mass="12931">MRVSSGTAGGSADPDLLQHGDELRAVGSLSRGQDERQRAALPLTGNVDLARLPTPGASEQGGLQTELAPPLVPLRIGFGVLPALFFEAALFDLAFSSSEAASFLRPVTPPTMPQSDFALPGRPH</sequence>
<dbReference type="Proteomes" id="UP000655443">
    <property type="component" value="Unassembled WGS sequence"/>
</dbReference>
<dbReference type="AlphaFoldDB" id="A0A919D7L3"/>
<protein>
    <submittedName>
        <fullName evidence="2">Uncharacterized protein</fullName>
    </submittedName>
</protein>
<feature type="region of interest" description="Disordered" evidence="1">
    <location>
        <begin position="27"/>
        <end position="64"/>
    </location>
</feature>
<gene>
    <name evidence="2" type="ORF">GCM10010339_80250</name>
</gene>
<accession>A0A919D7L3</accession>
<reference evidence="2" key="2">
    <citation type="submission" date="2020-09" db="EMBL/GenBank/DDBJ databases">
        <authorList>
            <person name="Sun Q."/>
            <person name="Ohkuma M."/>
        </authorList>
    </citation>
    <scope>NUCLEOTIDE SEQUENCE</scope>
    <source>
        <strain evidence="2">JCM 4714</strain>
    </source>
</reference>
<evidence type="ECO:0000313" key="3">
    <source>
        <dbReference type="Proteomes" id="UP000655443"/>
    </source>
</evidence>
<keyword evidence="3" id="KW-1185">Reference proteome</keyword>
<reference evidence="2" key="1">
    <citation type="journal article" date="2014" name="Int. J. Syst. Evol. Microbiol.">
        <title>Complete genome sequence of Corynebacterium casei LMG S-19264T (=DSM 44701T), isolated from a smear-ripened cheese.</title>
        <authorList>
            <consortium name="US DOE Joint Genome Institute (JGI-PGF)"/>
            <person name="Walter F."/>
            <person name="Albersmeier A."/>
            <person name="Kalinowski J."/>
            <person name="Ruckert C."/>
        </authorList>
    </citation>
    <scope>NUCLEOTIDE SEQUENCE</scope>
    <source>
        <strain evidence="2">JCM 4714</strain>
    </source>
</reference>
<feature type="region of interest" description="Disordered" evidence="1">
    <location>
        <begin position="104"/>
        <end position="124"/>
    </location>
</feature>
<evidence type="ECO:0000313" key="2">
    <source>
        <dbReference type="EMBL" id="GHE13417.1"/>
    </source>
</evidence>
<comment type="caution">
    <text evidence="2">The sequence shown here is derived from an EMBL/GenBank/DDBJ whole genome shotgun (WGS) entry which is preliminary data.</text>
</comment>
<organism evidence="2 3">
    <name type="scientific">Streptomyces alanosinicus</name>
    <dbReference type="NCBI Taxonomy" id="68171"/>
    <lineage>
        <taxon>Bacteria</taxon>
        <taxon>Bacillati</taxon>
        <taxon>Actinomycetota</taxon>
        <taxon>Actinomycetes</taxon>
        <taxon>Kitasatosporales</taxon>
        <taxon>Streptomycetaceae</taxon>
        <taxon>Streptomyces</taxon>
    </lineage>
</organism>
<dbReference type="EMBL" id="BMVG01000041">
    <property type="protein sequence ID" value="GHE13417.1"/>
    <property type="molecule type" value="Genomic_DNA"/>
</dbReference>
<evidence type="ECO:0000256" key="1">
    <source>
        <dbReference type="SAM" id="MobiDB-lite"/>
    </source>
</evidence>